<dbReference type="InterPro" id="IPR053863">
    <property type="entry name" value="Glyoxy/Ble-like_N"/>
</dbReference>
<dbReference type="InterPro" id="IPR052164">
    <property type="entry name" value="Anthracycline_SecMetBiosynth"/>
</dbReference>
<gene>
    <name evidence="2" type="ORF">ACFFN0_06660</name>
</gene>
<dbReference type="Pfam" id="PF22677">
    <property type="entry name" value="Ble-like_N"/>
    <property type="match status" value="1"/>
</dbReference>
<dbReference type="PANTHER" id="PTHR33993">
    <property type="entry name" value="GLYOXALASE-RELATED"/>
    <property type="match status" value="1"/>
</dbReference>
<evidence type="ECO:0000313" key="2">
    <source>
        <dbReference type="EMBL" id="MFB9731717.1"/>
    </source>
</evidence>
<reference evidence="2 3" key="1">
    <citation type="submission" date="2024-09" db="EMBL/GenBank/DDBJ databases">
        <authorList>
            <person name="Sun Q."/>
            <person name="Mori K."/>
        </authorList>
    </citation>
    <scope>NUCLEOTIDE SEQUENCE [LARGE SCALE GENOMIC DNA]</scope>
    <source>
        <strain evidence="2 3">JCM 12763</strain>
    </source>
</reference>
<protein>
    <submittedName>
        <fullName evidence="2">VOC family protein</fullName>
    </submittedName>
</protein>
<evidence type="ECO:0000313" key="3">
    <source>
        <dbReference type="Proteomes" id="UP001589613"/>
    </source>
</evidence>
<comment type="caution">
    <text evidence="2">The sequence shown here is derived from an EMBL/GenBank/DDBJ whole genome shotgun (WGS) entry which is preliminary data.</text>
</comment>
<evidence type="ECO:0000259" key="1">
    <source>
        <dbReference type="PROSITE" id="PS51819"/>
    </source>
</evidence>
<proteinExistence type="predicted"/>
<feature type="domain" description="VOC" evidence="1">
    <location>
        <begin position="3"/>
        <end position="126"/>
    </location>
</feature>
<sequence length="131" mass="14144">MSRVVHFEIQAEDVERAKTFYADVFGWTYEDYSQMVGSPYFGIVTGSGDEPGINGGLLPRPAATPGEGQGTNAFVCTMGVGDYDVTEQKILEAGGRVALPKCALPGMAWQGYYLDTEGNTFGIHQPDPEAR</sequence>
<organism evidence="2 3">
    <name type="scientific">Ornithinimicrobium kibberense</name>
    <dbReference type="NCBI Taxonomy" id="282060"/>
    <lineage>
        <taxon>Bacteria</taxon>
        <taxon>Bacillati</taxon>
        <taxon>Actinomycetota</taxon>
        <taxon>Actinomycetes</taxon>
        <taxon>Micrococcales</taxon>
        <taxon>Ornithinimicrobiaceae</taxon>
        <taxon>Ornithinimicrobium</taxon>
    </lineage>
</organism>
<dbReference type="InterPro" id="IPR029068">
    <property type="entry name" value="Glyas_Bleomycin-R_OHBP_Dase"/>
</dbReference>
<accession>A0ABV5V1N4</accession>
<keyword evidence="3" id="KW-1185">Reference proteome</keyword>
<dbReference type="Gene3D" id="3.10.180.10">
    <property type="entry name" value="2,3-Dihydroxybiphenyl 1,2-Dioxygenase, domain 1"/>
    <property type="match status" value="1"/>
</dbReference>
<name>A0ABV5V1N4_9MICO</name>
<dbReference type="PANTHER" id="PTHR33993:SF2">
    <property type="entry name" value="VOC DOMAIN-CONTAINING PROTEIN"/>
    <property type="match status" value="1"/>
</dbReference>
<dbReference type="Proteomes" id="UP001589613">
    <property type="component" value="Unassembled WGS sequence"/>
</dbReference>
<dbReference type="RefSeq" id="WP_141337646.1">
    <property type="nucleotide sequence ID" value="NZ_JBHMAX010000013.1"/>
</dbReference>
<dbReference type="PROSITE" id="PS51819">
    <property type="entry name" value="VOC"/>
    <property type="match status" value="1"/>
</dbReference>
<dbReference type="SUPFAM" id="SSF54593">
    <property type="entry name" value="Glyoxalase/Bleomycin resistance protein/Dihydroxybiphenyl dioxygenase"/>
    <property type="match status" value="1"/>
</dbReference>
<dbReference type="CDD" id="cd07247">
    <property type="entry name" value="SgaA_N_like"/>
    <property type="match status" value="1"/>
</dbReference>
<dbReference type="EMBL" id="JBHMAX010000013">
    <property type="protein sequence ID" value="MFB9731717.1"/>
    <property type="molecule type" value="Genomic_DNA"/>
</dbReference>
<dbReference type="InterPro" id="IPR037523">
    <property type="entry name" value="VOC_core"/>
</dbReference>